<feature type="region of interest" description="Disordered" evidence="1">
    <location>
        <begin position="1043"/>
        <end position="1063"/>
    </location>
</feature>
<organism evidence="2 3">
    <name type="scientific">Bradyrhizobium barranii subsp. apii</name>
    <dbReference type="NCBI Taxonomy" id="2819348"/>
    <lineage>
        <taxon>Bacteria</taxon>
        <taxon>Pseudomonadati</taxon>
        <taxon>Pseudomonadota</taxon>
        <taxon>Alphaproteobacteria</taxon>
        <taxon>Hyphomicrobiales</taxon>
        <taxon>Nitrobacteraceae</taxon>
        <taxon>Bradyrhizobium</taxon>
        <taxon>Bradyrhizobium barranii</taxon>
    </lineage>
</organism>
<evidence type="ECO:0000313" key="3">
    <source>
        <dbReference type="Proteomes" id="UP000551709"/>
    </source>
</evidence>
<reference evidence="2" key="1">
    <citation type="journal article" date="2017" name="Syst. Appl. Microbiol.">
        <title>Soybeans inoculated with root zone soils of Canadian native legumes harbour diverse and novel Bradyrhizobium spp. that possess agricultural potential.</title>
        <authorList>
            <person name="Bromfield E.S.P."/>
            <person name="Cloutier S."/>
            <person name="Tambong J.T."/>
            <person name="Tran Thi T.V."/>
        </authorList>
    </citation>
    <scope>NUCLEOTIDE SEQUENCE</scope>
    <source>
        <strain evidence="2">1S5</strain>
    </source>
</reference>
<evidence type="ECO:0000256" key="1">
    <source>
        <dbReference type="SAM" id="MobiDB-lite"/>
    </source>
</evidence>
<dbReference type="PROSITE" id="PS51318">
    <property type="entry name" value="TAT"/>
    <property type="match status" value="1"/>
</dbReference>
<dbReference type="Proteomes" id="UP000551709">
    <property type="component" value="Chromosome"/>
</dbReference>
<protein>
    <submittedName>
        <fullName evidence="2">Ester cyclase</fullName>
    </submittedName>
</protein>
<feature type="compositionally biased region" description="Basic and acidic residues" evidence="1">
    <location>
        <begin position="482"/>
        <end position="492"/>
    </location>
</feature>
<dbReference type="InterPro" id="IPR006311">
    <property type="entry name" value="TAT_signal"/>
</dbReference>
<dbReference type="RefSeq" id="WP_248577224.1">
    <property type="nucleotide sequence ID" value="NZ_CP096255.1"/>
</dbReference>
<feature type="compositionally biased region" description="Low complexity" evidence="1">
    <location>
        <begin position="277"/>
        <end position="297"/>
    </location>
</feature>
<name>A0A8U0FXZ1_9BRAD</name>
<reference evidence="2" key="2">
    <citation type="submission" date="2022-04" db="EMBL/GenBank/DDBJ databases">
        <authorList>
            <person name="Bromfield E.S.P."/>
            <person name="Cloutier S."/>
        </authorList>
    </citation>
    <scope>NUCLEOTIDE SEQUENCE</scope>
    <source>
        <strain evidence="2">1S5</strain>
    </source>
</reference>
<feature type="region of interest" description="Disordered" evidence="1">
    <location>
        <begin position="275"/>
        <end position="324"/>
    </location>
</feature>
<proteinExistence type="predicted"/>
<feature type="region of interest" description="Disordered" evidence="1">
    <location>
        <begin position="464"/>
        <end position="492"/>
    </location>
</feature>
<accession>A0A8U0FXZ1</accession>
<feature type="compositionally biased region" description="Polar residues" evidence="1">
    <location>
        <begin position="1052"/>
        <end position="1063"/>
    </location>
</feature>
<evidence type="ECO:0000313" key="2">
    <source>
        <dbReference type="EMBL" id="UPT91419.1"/>
    </source>
</evidence>
<gene>
    <name evidence="2" type="ORF">HAP41_0000022330</name>
</gene>
<feature type="region of interest" description="Disordered" evidence="1">
    <location>
        <begin position="809"/>
        <end position="843"/>
    </location>
</feature>
<dbReference type="EMBL" id="CP096255">
    <property type="protein sequence ID" value="UPT91419.1"/>
    <property type="molecule type" value="Genomic_DNA"/>
</dbReference>
<sequence>MPETKGSAQSGLVEQDMASLTRRSFLVGAGSVAGAYATGAFAATKPTYRWLIYRAPDPRVDGRSIVAVSFDDRDPEESDLRWCFLPEVSFSENAKAAIQPLPSKIHGTDAYDLQVVFSGLEIARPDTKLPKYFSLIFRFIHTEDKADPRVAIVARDLLSPGERPLAQIKLKQWRSAAPIDIDAQLAPALLNTVFSTRLRLPRSGKINLLLVRPTEQDRRFIWRFRAVSPTTTHTSAFAVVADQAAKLGDSEFGRAVVGSSMWVDMWRAHSALEKDTGNQAQGAAAATTANQPAANNNSPLTPDKTPAPITTTSNSPKPTPPRTVAQLTAFRPNGSSVVLGEKKLTNGEASSLVLRRLEVDNKRLVQLVRRDRSGYPRGIKSPDNTFLPVAIETTLPVGGGELSVHTSRAKKAARQEGPFRLDLGTMTFSGAPDESLCLDADFQLSSHNVSLLTAFGPFEVERPEDKRVRRRNASELSEQENDEAKSSQYEKRQPVRLTVTDRVIKAFEATARVNSVGVALSKPPKLPDNDHAYRVDLGFPQGCEVLFRLFGLNDSANTRQGIGRVSLGTSLNALPATDTYAGPYVLPLDNGALQLRRWRDLVCLKYTFAGLDLVQDGGGKAYLVPRGLARQTSFDTSPRDVSGNLADPDMSAAPFDPRPMMVVEFPSQHVAEEAFFEQRIERPAPPRYPASLLQNDPTLAKKFDKLRSLYLSQNPRAKPIPDSVKLDAKAKKRIGLRKELLEAIEHGSGKDVDDFKRFRTEFEKVKKSLPREQQSYVGDEFLDPEARRVAEIAADALITAKAELFDSLPDDPVSAPERLAASQHQEELNPSQNDPKKQKQNDAQVAKIVSNLQQTRDPFFVALQKAYSDKLQQGGVPKLGDPEVDKLLESFSGRTPLRDAVEKFRKKIEAGANQNPPDATVAAKTESLTKFKAFVKKLIDQIQDDMGLSGDEDPTPTSRARLSGPSRLAFRINTDDFETGDQGGRIEFTVSELTNWSRHELVVIRRAQKLLKAYADGSRRPRWDIQEDHDLATQLVHMGFSRGGWADRSKSKNGSISPRNWSQATVTAEQRLAEVAASAAAPPGPFETAIEMPFRLFLSPAQDGRFRTRREVPSWLLSNSKDAGKSTTVVEPLWRAAFDVQPNSALRAIWSPDFRPEAFVPGTVGQGHGCLVLPCPSRANRPPMRGPYAPWAMGRETSDNPIPPDIVEAPRFRTSLDAFDRHELVTLSSLHGLPVIGKVGTDTQNNVVRLGKDQAEPPEGFQVSTPNWEGVVEEKRKLLPSLNDVYLPKVLDPKGLELALTSLGGYLRLNASFDPPASILTGKGEDYYNALSIERWRHNIVLGRDISAEVVYKGYLFPIGLHCTLIKITERRFQKVDGRNGPVAVLRQRMFLRIGNPTKNFPAFQQPDEGRRVPFQALTVVTTQTPDIVDPYDVTSGTDDNGIYSNGRIDLGSGARGTAFWPRTSKRLGGEVKFDLLVDGNIPTRLPLIFVDNAAANNEDAVRQVCQHYNRLGASATFLPALTQAGFAGAKLTYAPESKAGDTQFETQSLVFGAEGRAADGPKPDASKYQPFQAASVANANFVSNPFMQGADQPPFYPAMRFATVKIGQIERLVGHPLPPTRIAYDPSYALYGFPEKDNESPADAGAIPTAPAKNADAANPKEIFLSLIDKRELTFGQGGDKGGGVSRPEMTVYALSRQAGPISAIPQDRGQAPAAAVAPGDPNPDQPAAITAQLNSIKNKKDLAKSFFGDNATLLGLIKLADLIEAIITLAGGRVPVLKELVDYGGGLAGDADAFIRERVLEPLQQALSSLNQPMNNPIDLGGEPVKVASVYPDVVRAYNALSQSVQAAIDAPPPSDDPGDTISTYTAVYTAGRSFVNAIERALRDPITPLREAAKNWLNGKIDEAKGKFDDAVKKLQAIVDDFTDSVRVRLRNYIVDKILKPLKSAVLTIPPPANAGSLTPTILAALTDVLNTSIDEALAYDDVWNQGDTFFDTNAFARHVADRVRFNASGKISSQLADLQAKALEQFPDAKTAANDLLVSEARVFLAESGIGKYTQGLTGLKITDIAKLRDFFQLGVPVSDAIRRLRPIADIGAKFQNRCDAAATSLTDLIVASIPRQPTAIPDPQTFSRLADDLNVLTVKAGQLGQLFPDDLRPVLDDLKKQLDQAVKNVRAPCADLSGDLTSLQLLIVSFGNRQ</sequence>